<accession>A0ABW1RBQ6</accession>
<dbReference type="PANTHER" id="PTHR33678:SF1">
    <property type="entry name" value="BLL1576 PROTEIN"/>
    <property type="match status" value="1"/>
</dbReference>
<dbReference type="PANTHER" id="PTHR33678">
    <property type="entry name" value="BLL1576 PROTEIN"/>
    <property type="match status" value="1"/>
</dbReference>
<feature type="domain" description="Transposase IS66 central" evidence="1">
    <location>
        <begin position="70"/>
        <end position="315"/>
    </location>
</feature>
<protein>
    <submittedName>
        <fullName evidence="2">IS66 family transposase</fullName>
    </submittedName>
</protein>
<sequence length="316" mass="36404">MVKRTDLCCANGHQLSPVGKHFVREVVHHIPGRLYREQIFEQTYKCAACELTDGLSHLYQGTAPKALIPHSLATSSLVAELLYHKYALGTPLYRQMTEWRRIGLILSETTMANWVIKAAEIVQPFYNLLHEQLLAQPCLQGDETPFQVLREPGKTAQSKSYIWVARSVRLAKHQIIYYAYGDTRSGKFAQQIYTGFRGVLQCDGYSGYNQLGDSIDRVGCWAHVRRKFFDDANKVKGHFVVTEPLRLLNKMFQVEQDWRALSPDLRKQQRLDKLKPLINQFWQWCDQADATPKSRLGIALTYAQNQRATLNRVLKY</sequence>
<dbReference type="EMBL" id="JBHSSL010000012">
    <property type="protein sequence ID" value="MFC6169244.1"/>
    <property type="molecule type" value="Genomic_DNA"/>
</dbReference>
<dbReference type="RefSeq" id="WP_386699002.1">
    <property type="nucleotide sequence ID" value="NZ_JBHSSL010000012.1"/>
</dbReference>
<dbReference type="InterPro" id="IPR052344">
    <property type="entry name" value="Transposase-related"/>
</dbReference>
<reference evidence="3" key="1">
    <citation type="journal article" date="2019" name="Int. J. Syst. Evol. Microbiol.">
        <title>The Global Catalogue of Microorganisms (GCM) 10K type strain sequencing project: providing services to taxonomists for standard genome sequencing and annotation.</title>
        <authorList>
            <consortium name="The Broad Institute Genomics Platform"/>
            <consortium name="The Broad Institute Genome Sequencing Center for Infectious Disease"/>
            <person name="Wu L."/>
            <person name="Ma J."/>
        </authorList>
    </citation>
    <scope>NUCLEOTIDE SEQUENCE [LARGE SCALE GENOMIC DNA]</scope>
    <source>
        <strain evidence="3">CCM 8904</strain>
    </source>
</reference>
<comment type="caution">
    <text evidence="2">The sequence shown here is derived from an EMBL/GenBank/DDBJ whole genome shotgun (WGS) entry which is preliminary data.</text>
</comment>
<evidence type="ECO:0000259" key="1">
    <source>
        <dbReference type="Pfam" id="PF03050"/>
    </source>
</evidence>
<gene>
    <name evidence="2" type="ORF">ACFQGP_01415</name>
</gene>
<dbReference type="NCBIfam" id="NF033517">
    <property type="entry name" value="transpos_IS66"/>
    <property type="match status" value="1"/>
</dbReference>
<feature type="non-terminal residue" evidence="2">
    <location>
        <position position="316"/>
    </location>
</feature>
<dbReference type="Pfam" id="PF03050">
    <property type="entry name" value="DDE_Tnp_IS66"/>
    <property type="match status" value="1"/>
</dbReference>
<dbReference type="InterPro" id="IPR004291">
    <property type="entry name" value="Transposase_IS66_central"/>
</dbReference>
<evidence type="ECO:0000313" key="2">
    <source>
        <dbReference type="EMBL" id="MFC6169244.1"/>
    </source>
</evidence>
<proteinExistence type="predicted"/>
<evidence type="ECO:0000313" key="3">
    <source>
        <dbReference type="Proteomes" id="UP001596289"/>
    </source>
</evidence>
<name>A0ABW1RBQ6_9LACO</name>
<dbReference type="Proteomes" id="UP001596289">
    <property type="component" value="Unassembled WGS sequence"/>
</dbReference>
<organism evidence="2 3">
    <name type="scientific">Loigolactobacillus jiayinensis</name>
    <dbReference type="NCBI Taxonomy" id="2486016"/>
    <lineage>
        <taxon>Bacteria</taxon>
        <taxon>Bacillati</taxon>
        <taxon>Bacillota</taxon>
        <taxon>Bacilli</taxon>
        <taxon>Lactobacillales</taxon>
        <taxon>Lactobacillaceae</taxon>
        <taxon>Loigolactobacillus</taxon>
    </lineage>
</organism>
<keyword evidence="3" id="KW-1185">Reference proteome</keyword>